<dbReference type="Proteomes" id="UP000092840">
    <property type="component" value="Unassembled WGS sequence"/>
</dbReference>
<dbReference type="Pfam" id="PF07331">
    <property type="entry name" value="TctB"/>
    <property type="match status" value="1"/>
</dbReference>
<evidence type="ECO:0000313" key="4">
    <source>
        <dbReference type="EMBL" id="SBT20013.1"/>
    </source>
</evidence>
<keyword evidence="1" id="KW-0472">Membrane</keyword>
<feature type="domain" description="DUF1468" evidence="2">
    <location>
        <begin position="20"/>
        <end position="144"/>
    </location>
</feature>
<name>A0A1C3JRF0_9GAMM</name>
<dbReference type="OrthoDB" id="6088936at2"/>
<keyword evidence="1" id="KW-0812">Transmembrane</keyword>
<accession>A0A1C3JRF0</accession>
<keyword evidence="1" id="KW-1133">Transmembrane helix</keyword>
<dbReference type="InterPro" id="IPR009936">
    <property type="entry name" value="DUF1468"/>
</dbReference>
<reference evidence="4 5" key="2">
    <citation type="submission" date="2016-06" db="EMBL/GenBank/DDBJ databases">
        <authorList>
            <person name="Rodrigo-Torres L."/>
            <person name="Arahal D.R."/>
        </authorList>
    </citation>
    <scope>NUCLEOTIDE SEQUENCE [LARGE SCALE GENOMIC DNA]</scope>
    <source>
        <strain evidence="4 5">CECT 5116</strain>
    </source>
</reference>
<dbReference type="Proteomes" id="UP000092871">
    <property type="component" value="Unassembled WGS sequence"/>
</dbReference>
<organism evidence="3 6">
    <name type="scientific">Marinomonas gallaica</name>
    <dbReference type="NCBI Taxonomy" id="1806667"/>
    <lineage>
        <taxon>Bacteria</taxon>
        <taxon>Pseudomonadati</taxon>
        <taxon>Pseudomonadota</taxon>
        <taxon>Gammaproteobacteria</taxon>
        <taxon>Oceanospirillales</taxon>
        <taxon>Oceanospirillaceae</taxon>
        <taxon>Marinomonas</taxon>
    </lineage>
</organism>
<proteinExistence type="predicted"/>
<feature type="transmembrane region" description="Helical" evidence="1">
    <location>
        <begin position="91"/>
        <end position="110"/>
    </location>
</feature>
<keyword evidence="5" id="KW-1185">Reference proteome</keyword>
<evidence type="ECO:0000313" key="6">
    <source>
        <dbReference type="Proteomes" id="UP000092871"/>
    </source>
</evidence>
<evidence type="ECO:0000259" key="2">
    <source>
        <dbReference type="Pfam" id="PF07331"/>
    </source>
</evidence>
<feature type="transmembrane region" description="Helical" evidence="1">
    <location>
        <begin position="20"/>
        <end position="41"/>
    </location>
</feature>
<dbReference type="RefSeq" id="WP_067035142.1">
    <property type="nucleotide sequence ID" value="NZ_FLRA01000012.1"/>
</dbReference>
<dbReference type="EMBL" id="FLRB01000005">
    <property type="protein sequence ID" value="SBT20013.1"/>
    <property type="molecule type" value="Genomic_DNA"/>
</dbReference>
<dbReference type="EMBL" id="FLRA01000012">
    <property type="protein sequence ID" value="SBT17687.1"/>
    <property type="molecule type" value="Genomic_DNA"/>
</dbReference>
<evidence type="ECO:0000256" key="1">
    <source>
        <dbReference type="SAM" id="Phobius"/>
    </source>
</evidence>
<feature type="transmembrane region" description="Helical" evidence="1">
    <location>
        <begin position="117"/>
        <end position="139"/>
    </location>
</feature>
<evidence type="ECO:0000313" key="5">
    <source>
        <dbReference type="Proteomes" id="UP000092840"/>
    </source>
</evidence>
<protein>
    <submittedName>
        <fullName evidence="3">Tripartite tricarboxylate transporter TctB family protein</fullName>
    </submittedName>
</protein>
<sequence length="144" mass="16581">MSWFSSLNSVSIDFDQSHLFFPRIVITLVAILAVVILVTNFRPVMRAIRSGRYQFFVKNADFFRLLATLALIPAYFWLMDFIGMALPNMGLGFLLSSIPFVFLMSMLYCHEKTRRNVIIISANALIAPTFVWVVLYHFFLVSMP</sequence>
<gene>
    <name evidence="3" type="ORF">MGA5115_01803</name>
    <name evidence="4" type="ORF">MGA5116_00596</name>
</gene>
<feature type="transmembrane region" description="Helical" evidence="1">
    <location>
        <begin position="62"/>
        <end position="79"/>
    </location>
</feature>
<dbReference type="AlphaFoldDB" id="A0A1C3JRF0"/>
<reference evidence="3 6" key="1">
    <citation type="submission" date="2016-06" db="EMBL/GenBank/DDBJ databases">
        <authorList>
            <person name="Kjaerup R.B."/>
            <person name="Dalgaard T.S."/>
            <person name="Juul-Madsen H.R."/>
        </authorList>
    </citation>
    <scope>NUCLEOTIDE SEQUENCE [LARGE SCALE GENOMIC DNA]</scope>
    <source>
        <strain evidence="3 6">CECT 5115</strain>
    </source>
</reference>
<evidence type="ECO:0000313" key="3">
    <source>
        <dbReference type="EMBL" id="SBT17687.1"/>
    </source>
</evidence>